<evidence type="ECO:0000256" key="2">
    <source>
        <dbReference type="ARBA" id="ARBA00023125"/>
    </source>
</evidence>
<evidence type="ECO:0000313" key="7">
    <source>
        <dbReference type="Proteomes" id="UP000319663"/>
    </source>
</evidence>
<dbReference type="GO" id="GO:0003677">
    <property type="term" value="F:DNA binding"/>
    <property type="evidence" value="ECO:0007669"/>
    <property type="project" value="UniProtKB-KW"/>
</dbReference>
<dbReference type="CDD" id="cd00067">
    <property type="entry name" value="GAL4"/>
    <property type="match status" value="1"/>
</dbReference>
<feature type="domain" description="Zn(2)-C6 fungal-type" evidence="5">
    <location>
        <begin position="9"/>
        <end position="38"/>
    </location>
</feature>
<dbReference type="Pfam" id="PF00172">
    <property type="entry name" value="Zn_clus"/>
    <property type="match status" value="1"/>
</dbReference>
<dbReference type="InterPro" id="IPR053178">
    <property type="entry name" value="Osmoadaptation_assoc"/>
</dbReference>
<dbReference type="GO" id="GO:0000981">
    <property type="term" value="F:DNA-binding transcription factor activity, RNA polymerase II-specific"/>
    <property type="evidence" value="ECO:0007669"/>
    <property type="project" value="InterPro"/>
</dbReference>
<name>A0A507QGE1_MONPU</name>
<feature type="non-terminal residue" evidence="6">
    <location>
        <position position="472"/>
    </location>
</feature>
<dbReference type="Proteomes" id="UP000319663">
    <property type="component" value="Unassembled WGS sequence"/>
</dbReference>
<keyword evidence="7" id="KW-1185">Reference proteome</keyword>
<dbReference type="GO" id="GO:0008270">
    <property type="term" value="F:zinc ion binding"/>
    <property type="evidence" value="ECO:0007669"/>
    <property type="project" value="InterPro"/>
</dbReference>
<dbReference type="PROSITE" id="PS00463">
    <property type="entry name" value="ZN2_CY6_FUNGAL_1"/>
    <property type="match status" value="1"/>
</dbReference>
<organism evidence="6 7">
    <name type="scientific">Monascus purpureus</name>
    <name type="common">Red mold</name>
    <name type="synonym">Monascus anka</name>
    <dbReference type="NCBI Taxonomy" id="5098"/>
    <lineage>
        <taxon>Eukaryota</taxon>
        <taxon>Fungi</taxon>
        <taxon>Dikarya</taxon>
        <taxon>Ascomycota</taxon>
        <taxon>Pezizomycotina</taxon>
        <taxon>Eurotiomycetes</taxon>
        <taxon>Eurotiomycetidae</taxon>
        <taxon>Eurotiales</taxon>
        <taxon>Aspergillaceae</taxon>
        <taxon>Monascus</taxon>
    </lineage>
</organism>
<keyword evidence="2" id="KW-0238">DNA-binding</keyword>
<comment type="caution">
    <text evidence="6">The sequence shown here is derived from an EMBL/GenBank/DDBJ whole genome shotgun (WGS) entry which is preliminary data.</text>
</comment>
<dbReference type="Gene3D" id="4.10.240.10">
    <property type="entry name" value="Zn(2)-C6 fungal-type DNA-binding domain"/>
    <property type="match status" value="1"/>
</dbReference>
<dbReference type="SUPFAM" id="SSF57701">
    <property type="entry name" value="Zn2/Cys6 DNA-binding domain"/>
    <property type="match status" value="1"/>
</dbReference>
<dbReference type="SMART" id="SM00066">
    <property type="entry name" value="GAL4"/>
    <property type="match status" value="1"/>
</dbReference>
<sequence>MPGVPSGRACDSCRQRKKKCDEKQPVCSRCIRLNLVCVGSGQQRYKFKQHHQHQFSPNRSSKDAQIMPRSRIRPTKEGNGALARSPPAMPPSSELTLLLNAFMTTIKPSTDFRYNLRWSYGLFLTDIPQRLGSNEALDCSVDAVTTAHASFCTHRIASVEALAKYSRALQVLRVCLDDPVKAHSSNTLCAVMMLLICQAFLGPRDGYWSGHAEGAARILRARKSFSPRDDFERKLLHSLRACVLVEGLFNDKIVLSPNEWERLVGNDFDYNYPESQMMRLLAWAPDLMQRARYALHTGNDLTALRNETWSIYEKCKRNLSTQQALLSAIEASDTTKSSPSETFMTQILNAHYQRTYGFGLAVAALFNCMLSTLDPENSVIVLDSTFIAQEILSLAPRATVYRPIGASYFTLCLSAAWAVTTDPLLRSLIEVSLVDYLMDFKLQNEADLQDALEWTARFSHFQITQTVTTIPE</sequence>
<dbReference type="PROSITE" id="PS50048">
    <property type="entry name" value="ZN2_CY6_FUNGAL_2"/>
    <property type="match status" value="1"/>
</dbReference>
<protein>
    <recommendedName>
        <fullName evidence="5">Zn(2)-C6 fungal-type domain-containing protein</fullName>
    </recommendedName>
</protein>
<keyword evidence="4" id="KW-0539">Nucleus</keyword>
<evidence type="ECO:0000259" key="5">
    <source>
        <dbReference type="PROSITE" id="PS50048"/>
    </source>
</evidence>
<accession>A0A507QGE1</accession>
<reference evidence="6 7" key="1">
    <citation type="submission" date="2019-06" db="EMBL/GenBank/DDBJ databases">
        <title>Wine fermentation using esterase from Monascus purpureus.</title>
        <authorList>
            <person name="Geng C."/>
            <person name="Zhang Y."/>
        </authorList>
    </citation>
    <scope>NUCLEOTIDE SEQUENCE [LARGE SCALE GENOMIC DNA]</scope>
    <source>
        <strain evidence="6">HQ1</strain>
    </source>
</reference>
<evidence type="ECO:0000313" key="6">
    <source>
        <dbReference type="EMBL" id="TQB67609.1"/>
    </source>
</evidence>
<evidence type="ECO:0000256" key="4">
    <source>
        <dbReference type="ARBA" id="ARBA00023242"/>
    </source>
</evidence>
<evidence type="ECO:0000256" key="1">
    <source>
        <dbReference type="ARBA" id="ARBA00023015"/>
    </source>
</evidence>
<dbReference type="PANTHER" id="PTHR38111">
    <property type="entry name" value="ZN(2)-C6 FUNGAL-TYPE DOMAIN-CONTAINING PROTEIN-RELATED"/>
    <property type="match status" value="1"/>
</dbReference>
<dbReference type="EMBL" id="VIFY01000348">
    <property type="protein sequence ID" value="TQB67609.1"/>
    <property type="molecule type" value="Genomic_DNA"/>
</dbReference>
<keyword evidence="1" id="KW-0805">Transcription regulation</keyword>
<evidence type="ECO:0000256" key="3">
    <source>
        <dbReference type="ARBA" id="ARBA00023163"/>
    </source>
</evidence>
<dbReference type="PANTHER" id="PTHR38111:SF11">
    <property type="entry name" value="TRANSCRIPTION FACTOR DOMAIN-CONTAINING PROTEIN-RELATED"/>
    <property type="match status" value="1"/>
</dbReference>
<dbReference type="AlphaFoldDB" id="A0A507QGE1"/>
<dbReference type="InterPro" id="IPR001138">
    <property type="entry name" value="Zn2Cys6_DnaBD"/>
</dbReference>
<dbReference type="InterPro" id="IPR036864">
    <property type="entry name" value="Zn2-C6_fun-type_DNA-bd_sf"/>
</dbReference>
<dbReference type="STRING" id="5098.A0A507QGE1"/>
<keyword evidence="3" id="KW-0804">Transcription</keyword>
<gene>
    <name evidence="6" type="ORF">MPDQ_005116</name>
</gene>
<proteinExistence type="predicted"/>